<sequence length="160" mass="18157">MTSTIALQKIKSKGDDIMVQHVIKTATRYEEIIKDFRGVVELRREVDKRQSNFDPSIVVSISGLLTYSQPILSFILSVAGTAIAIANNIINTNLEKQEDFYTYIAEEMVQKNWDAVKFRQKYSYVKTYNQEGAPLHEGWIVDGKTELAAYHSGSGWVYLG</sequence>
<evidence type="ECO:0000313" key="1">
    <source>
        <dbReference type="EMBL" id="KGG79394.1"/>
    </source>
</evidence>
<gene>
    <name evidence="1" type="ORF">Y919_12455</name>
</gene>
<name>A0A096CS74_9FIRM</name>
<evidence type="ECO:0000313" key="2">
    <source>
        <dbReference type="Proteomes" id="UP000029622"/>
    </source>
</evidence>
<protein>
    <submittedName>
        <fullName evidence="1">Uncharacterized protein</fullName>
    </submittedName>
</protein>
<accession>A0A096CS74</accession>
<dbReference type="EMBL" id="AZTB01000144">
    <property type="protein sequence ID" value="KGG79394.1"/>
    <property type="molecule type" value="Genomic_DNA"/>
</dbReference>
<reference evidence="1 2" key="1">
    <citation type="submission" date="2013-12" db="EMBL/GenBank/DDBJ databases">
        <title>Draft genome sequence of Caloranaerobacter sp. H53214.</title>
        <authorList>
            <person name="Jiang L.J."/>
            <person name="Shao Z.Z."/>
            <person name="Long M.N."/>
        </authorList>
    </citation>
    <scope>NUCLEOTIDE SEQUENCE [LARGE SCALE GENOMIC DNA]</scope>
    <source>
        <strain evidence="1 2">H53214</strain>
    </source>
</reference>
<comment type="caution">
    <text evidence="1">The sequence shown here is derived from an EMBL/GenBank/DDBJ whole genome shotgun (WGS) entry which is preliminary data.</text>
</comment>
<organism evidence="1 2">
    <name type="scientific">Caloranaerobacter azorensis H53214</name>
    <dbReference type="NCBI Taxonomy" id="1156417"/>
    <lineage>
        <taxon>Bacteria</taxon>
        <taxon>Bacillati</taxon>
        <taxon>Bacillota</taxon>
        <taxon>Tissierellia</taxon>
        <taxon>Tissierellales</taxon>
        <taxon>Thermohalobacteraceae</taxon>
        <taxon>Caloranaerobacter</taxon>
    </lineage>
</organism>
<dbReference type="Proteomes" id="UP000029622">
    <property type="component" value="Unassembled WGS sequence"/>
</dbReference>
<proteinExistence type="predicted"/>
<dbReference type="AlphaFoldDB" id="A0A096CS74"/>